<dbReference type="Gene3D" id="3.60.10.10">
    <property type="entry name" value="Endonuclease/exonuclease/phosphatase"/>
    <property type="match status" value="1"/>
</dbReference>
<reference evidence="1" key="1">
    <citation type="submission" date="2021-05" db="EMBL/GenBank/DDBJ databases">
        <authorList>
            <person name="Alioto T."/>
            <person name="Alioto T."/>
            <person name="Gomez Garrido J."/>
        </authorList>
    </citation>
    <scope>NUCLEOTIDE SEQUENCE</scope>
</reference>
<dbReference type="SUPFAM" id="SSF56219">
    <property type="entry name" value="DNase I-like"/>
    <property type="match status" value="1"/>
</dbReference>
<proteinExistence type="predicted"/>
<dbReference type="EMBL" id="HBUE01276137">
    <property type="protein sequence ID" value="CAG6566460.1"/>
    <property type="molecule type" value="Transcribed_RNA"/>
</dbReference>
<protein>
    <submittedName>
        <fullName evidence="1">(northern house mosquito) hypothetical protein</fullName>
    </submittedName>
</protein>
<dbReference type="AlphaFoldDB" id="A0A8D8J513"/>
<dbReference type="EMBL" id="HBUE01055785">
    <property type="protein sequence ID" value="CAG6466359.1"/>
    <property type="molecule type" value="Transcribed_RNA"/>
</dbReference>
<dbReference type="EMBL" id="HBUE01170740">
    <property type="protein sequence ID" value="CAG6514971.1"/>
    <property type="molecule type" value="Transcribed_RNA"/>
</dbReference>
<dbReference type="InterPro" id="IPR036691">
    <property type="entry name" value="Endo/exonu/phosph_ase_sf"/>
</dbReference>
<sequence>MPHDLEQLSEEHDPILLEADSFGDICATKVSENGIQTLFVVVYISPSATYKQKISFLIRNLFWYAKQDIRIVVSGDFNIDILKPENLKFVDFMKEYLKLDLLSNPLQTTTFGRTCLDLVFGRNVLTQSRRYVSYFSYHRPILTLVDTPA</sequence>
<name>A0A8D8J513_CULPI</name>
<accession>A0A8D8J513</accession>
<evidence type="ECO:0000313" key="1">
    <source>
        <dbReference type="EMBL" id="CAG6566460.1"/>
    </source>
</evidence>
<organism evidence="1">
    <name type="scientific">Culex pipiens</name>
    <name type="common">House mosquito</name>
    <dbReference type="NCBI Taxonomy" id="7175"/>
    <lineage>
        <taxon>Eukaryota</taxon>
        <taxon>Metazoa</taxon>
        <taxon>Ecdysozoa</taxon>
        <taxon>Arthropoda</taxon>
        <taxon>Hexapoda</taxon>
        <taxon>Insecta</taxon>
        <taxon>Pterygota</taxon>
        <taxon>Neoptera</taxon>
        <taxon>Endopterygota</taxon>
        <taxon>Diptera</taxon>
        <taxon>Nematocera</taxon>
        <taxon>Culicoidea</taxon>
        <taxon>Culicidae</taxon>
        <taxon>Culicinae</taxon>
        <taxon>Culicini</taxon>
        <taxon>Culex</taxon>
        <taxon>Culex</taxon>
    </lineage>
</organism>